<dbReference type="SMART" id="SM00482">
    <property type="entry name" value="POLAc"/>
    <property type="match status" value="1"/>
</dbReference>
<feature type="coiled-coil region" evidence="2">
    <location>
        <begin position="404"/>
        <end position="431"/>
    </location>
</feature>
<feature type="region of interest" description="Disordered" evidence="3">
    <location>
        <begin position="60"/>
        <end position="115"/>
    </location>
</feature>
<protein>
    <recommendedName>
        <fullName evidence="1">Mitochondrial DNA polymerase catalytic subunit</fullName>
    </recommendedName>
</protein>
<dbReference type="OrthoDB" id="5588663at2759"/>
<dbReference type="PANTHER" id="PTHR10267:SF0">
    <property type="entry name" value="DNA POLYMERASE SUBUNIT GAMMA-1"/>
    <property type="match status" value="1"/>
</dbReference>
<feature type="compositionally biased region" description="Low complexity" evidence="3">
    <location>
        <begin position="1646"/>
        <end position="1664"/>
    </location>
</feature>
<feature type="region of interest" description="Disordered" evidence="3">
    <location>
        <begin position="698"/>
        <end position="719"/>
    </location>
</feature>
<dbReference type="GO" id="GO:0005760">
    <property type="term" value="C:gamma DNA polymerase complex"/>
    <property type="evidence" value="ECO:0007669"/>
    <property type="project" value="InterPro"/>
</dbReference>
<evidence type="ECO:0000256" key="3">
    <source>
        <dbReference type="SAM" id="MobiDB-lite"/>
    </source>
</evidence>
<dbReference type="FunCoup" id="A0A317XFG0">
    <property type="interactions" value="218"/>
</dbReference>
<dbReference type="Gene3D" id="3.30.420.390">
    <property type="match status" value="2"/>
</dbReference>
<dbReference type="GO" id="GO:0003887">
    <property type="term" value="F:DNA-directed DNA polymerase activity"/>
    <property type="evidence" value="ECO:0007669"/>
    <property type="project" value="InterPro"/>
</dbReference>
<dbReference type="Gene3D" id="1.10.150.20">
    <property type="entry name" value="5' to 3' exonuclease, C-terminal subdomain"/>
    <property type="match status" value="1"/>
</dbReference>
<evidence type="ECO:0000256" key="1">
    <source>
        <dbReference type="ARBA" id="ARBA00031966"/>
    </source>
</evidence>
<feature type="compositionally biased region" description="Low complexity" evidence="3">
    <location>
        <begin position="1625"/>
        <end position="1637"/>
    </location>
</feature>
<dbReference type="InterPro" id="IPR002297">
    <property type="entry name" value="DNA-dir_DNA_pol_A_mt"/>
</dbReference>
<dbReference type="EMBL" id="KZ819218">
    <property type="protein sequence ID" value="PWY97144.1"/>
    <property type="molecule type" value="Genomic_DNA"/>
</dbReference>
<feature type="region of interest" description="Disordered" evidence="3">
    <location>
        <begin position="975"/>
        <end position="996"/>
    </location>
</feature>
<accession>A0A317XFG0</accession>
<dbReference type="Pfam" id="PF18136">
    <property type="entry name" value="DNApol_Exo"/>
    <property type="match status" value="2"/>
</dbReference>
<feature type="compositionally biased region" description="Low complexity" evidence="3">
    <location>
        <begin position="87"/>
        <end position="106"/>
    </location>
</feature>
<feature type="domain" description="DNA-directed DNA polymerase family A palm" evidence="4">
    <location>
        <begin position="1146"/>
        <end position="1385"/>
    </location>
</feature>
<dbReference type="InParanoid" id="A0A317XFG0"/>
<keyword evidence="6" id="KW-1185">Reference proteome</keyword>
<feature type="compositionally biased region" description="Low complexity" evidence="3">
    <location>
        <begin position="705"/>
        <end position="719"/>
    </location>
</feature>
<dbReference type="Gene3D" id="3.30.70.370">
    <property type="match status" value="1"/>
</dbReference>
<dbReference type="STRING" id="1882483.A0A317XFG0"/>
<evidence type="ECO:0000313" key="6">
    <source>
        <dbReference type="Proteomes" id="UP000246740"/>
    </source>
</evidence>
<evidence type="ECO:0000313" key="5">
    <source>
        <dbReference type="EMBL" id="PWY97144.1"/>
    </source>
</evidence>
<dbReference type="InterPro" id="IPR043502">
    <property type="entry name" value="DNA/RNA_pol_sf"/>
</dbReference>
<dbReference type="GO" id="GO:0006264">
    <property type="term" value="P:mitochondrial DNA replication"/>
    <property type="evidence" value="ECO:0007669"/>
    <property type="project" value="TreeGrafter"/>
</dbReference>
<evidence type="ECO:0000259" key="4">
    <source>
        <dbReference type="SMART" id="SM00482"/>
    </source>
</evidence>
<dbReference type="Pfam" id="PF00476">
    <property type="entry name" value="DNA_pol_A"/>
    <property type="match status" value="1"/>
</dbReference>
<dbReference type="SUPFAM" id="SSF56672">
    <property type="entry name" value="DNA/RNA polymerases"/>
    <property type="match status" value="1"/>
</dbReference>
<proteinExistence type="predicted"/>
<keyword evidence="2" id="KW-0175">Coiled coil</keyword>
<dbReference type="InterPro" id="IPR041336">
    <property type="entry name" value="DNApol_Exo"/>
</dbReference>
<dbReference type="InterPro" id="IPR001098">
    <property type="entry name" value="DNA-dir_DNA_pol_A_palm_dom"/>
</dbReference>
<feature type="compositionally biased region" description="Low complexity" evidence="3">
    <location>
        <begin position="1558"/>
        <end position="1590"/>
    </location>
</feature>
<sequence length="2004" mass="221464">MLRAVLRARQSRCARLQSVWPTQLLLVSVGKVQHGLSAPIAVASRLSPPVSLHVRHHAATPVHLPKVDSSIPHKPPRPPSTSPSSPPTSSAKAAPAPASKSGSSKRAQPKYEEIPRNEVGVQLLPRRLHQQLFPSTMDPVPPIESQALSICRDHLSQHGLKASDAATLPQTAFDMPQLQGKDLAEHFWTIGREVAQPWLGMAYHFASAKLIDPPEEREEGSIRAQEDDFRVESKEWLELNPELRVPAHLKPVTWSEEPGWTRYPVLRSKDGTAAALGVGESVPYPDKEDDTLVFDVETMVQEGPFSVMATAVGQNAWYSWLSPWLLQRGEGHERKDHLIPLGPSDPSARARLVIGHNVSYDRARTLEEYTLDLGSTRWLDTMALHVATRGISSPQRPAWIKHNKAKAEKRAKKLLDQAELKEETRRAIQNALSGLEYDVDQLEGLKLEALALDQLDVPVVSSSSSSTSQGGAGERESDGAASASPAMDMEMPFTDDEGGGLAASAAAVGSNPASKWLDETSKNSLADVARLHRIPMKVSKSARDVFVDGVSREEIRADVQHLLTYCASDVAVTHEIFRKTWPDFAARCPHPATMGGVFGLGSTFLPVDDEWLDYQRRCDEQFNSINDQVQKCLIDLAEKLKVEGTQDVPWSLAAAIAEERALATDEERSEPVFPDPERKRAWWEDDAWYSQLDWTPKKPKRSKVLPEGLSSSSSSAGSELSVPAWYKDNVIRNKSKAGFGPKSAVAQQLLRLRIDGKAVVRAAATRGWQLEDGTVLSGSNLLSAAALKRYGSKMTSDAGEAGTAILDAVTGQKPLDDRELMQLTRSIADNVKAMPSSDIELHVQLNQLDWTEKDIRVDELMALRNGNVVGETEEDTTEGSQDARTSAPSYEPEWWPKWYWDLYKSATGELQVTIRSAIAPILLKISWRGCPLYRSREHGWVFRHDPKPESDLVTRQTPLSFGLAADGLLQHLAAPVNGKPSRASGSKNNKTKSGASVDKANKIEVRAFGHSIFYKVPHSEGEGANVGSPFAKSFIAYFEDGTLQSQHPDEIGRTAAKTALELNAQCSYWIAVRDRVNKQMVVWDGQATTSMQYPSGASGARQDRPGEADRRKGLILPQVVSMGTVTRRAIENTWLTASNAKKNRVGSELKAMVKAPPGYSLVGADVDSEELWICSVMGDAQFGVHGATAVGWMTLEGTKALGTDLHSKTASILGTSRNQAKVFNYSRIYGAGIKHATHLLLKANPSVSNDEATRLAKELYMATKGQNTHTDELFGRKFWFGGTESYVFNKLESIALSDDPKTPALDCGVTNALTKKFLGKVDFGNGRLSEEYMPSRINWVVQSSGVDYLHLLITAMEWLTRRYEIDARFMLSVHDEVRYLVKDDDRYRAALALQVANIWTRAMFAFKLQMDDLPLGCAFFAQVDIDKVLRKEADDPCVTPSHPDPIPVGVALDIEQILQHTGGSLAKSEFTRSNMSATPDLSCFHDPGFPEYVPSTQVHRSLGQRGLYYLQAQASKEIAEIRALEARARMAEQGTTGEAKVTRIPRKRAAAPSALPVGSRRASNNSSSSRNSTSTSRSSSSTPATPTGTRPRPRPPVRATFDEDAWVQSCAEDAAQQKPTRTTRRSSSSGTSSNSLRAGGGSKRPTTSADTAAASSTHVVSSRSEFSTSAGVWQARSPASQTIESAAVAEAVPLGQFFPRRKLKKHRPFFREPEHRHRVLWTVYRPLLRACGTDYPNIRSTVRQVMRKRKALVSQSAVEAQIVRAQELLSTLLRAREGDTEAQDWVTAREASLKARENRRVWNELWAAKVHEAKYPERISHHSGALLPPTIYNPPLPRYKPVQPVKISMMIFRRRIARMRRSERLSEIRELLSALENEQQLMSRAVDSLKVRRSLKEAPEGNWASGFEHELLSQTKSLEASFTLDHKRSHMVFDPKILVMAKRARRGKLRARLARKHAATQAARELAETGSTSIDIDKTRINKRGRRTSRARGGHGLIRSLIDL</sequence>
<evidence type="ECO:0000256" key="2">
    <source>
        <dbReference type="SAM" id="Coils"/>
    </source>
</evidence>
<name>A0A317XFG0_9BASI</name>
<feature type="region of interest" description="Disordered" evidence="3">
    <location>
        <begin position="868"/>
        <end position="888"/>
    </location>
</feature>
<dbReference type="GO" id="GO:0008408">
    <property type="term" value="F:3'-5' exonuclease activity"/>
    <property type="evidence" value="ECO:0007669"/>
    <property type="project" value="TreeGrafter"/>
</dbReference>
<feature type="compositionally biased region" description="Pro residues" evidence="3">
    <location>
        <begin position="77"/>
        <end position="86"/>
    </location>
</feature>
<dbReference type="GO" id="GO:0003677">
    <property type="term" value="F:DNA binding"/>
    <property type="evidence" value="ECO:0007669"/>
    <property type="project" value="InterPro"/>
</dbReference>
<reference evidence="5 6" key="1">
    <citation type="journal article" date="2018" name="Mol. Biol. Evol.">
        <title>Broad Genomic Sampling Reveals a Smut Pathogenic Ancestry of the Fungal Clade Ustilaginomycotina.</title>
        <authorList>
            <person name="Kijpornyongpan T."/>
            <person name="Mondo S.J."/>
            <person name="Barry K."/>
            <person name="Sandor L."/>
            <person name="Lee J."/>
            <person name="Lipzen A."/>
            <person name="Pangilinan J."/>
            <person name="LaButti K."/>
            <person name="Hainaut M."/>
            <person name="Henrissat B."/>
            <person name="Grigoriev I.V."/>
            <person name="Spatafora J.W."/>
            <person name="Aime M.C."/>
        </authorList>
    </citation>
    <scope>NUCLEOTIDE SEQUENCE [LARGE SCALE GENOMIC DNA]</scope>
    <source>
        <strain evidence="5 6">MCA 3645</strain>
    </source>
</reference>
<feature type="compositionally biased region" description="Polar residues" evidence="3">
    <location>
        <begin position="983"/>
        <end position="994"/>
    </location>
</feature>
<gene>
    <name evidence="5" type="ORF">BCV70DRAFT_167566</name>
</gene>
<dbReference type="Proteomes" id="UP000246740">
    <property type="component" value="Unassembled WGS sequence"/>
</dbReference>
<feature type="coiled-coil region" evidence="2">
    <location>
        <begin position="1858"/>
        <end position="1892"/>
    </location>
</feature>
<dbReference type="FunFam" id="3.30.420.390:FF:000004">
    <property type="entry name" value="DNA polymerase subunit gamma-1, mitochondrial"/>
    <property type="match status" value="1"/>
</dbReference>
<organism evidence="5 6">
    <name type="scientific">Testicularia cyperi</name>
    <dbReference type="NCBI Taxonomy" id="1882483"/>
    <lineage>
        <taxon>Eukaryota</taxon>
        <taxon>Fungi</taxon>
        <taxon>Dikarya</taxon>
        <taxon>Basidiomycota</taxon>
        <taxon>Ustilaginomycotina</taxon>
        <taxon>Ustilaginomycetes</taxon>
        <taxon>Ustilaginales</taxon>
        <taxon>Anthracoideaceae</taxon>
        <taxon>Testicularia</taxon>
    </lineage>
</organism>
<dbReference type="PANTHER" id="PTHR10267">
    <property type="entry name" value="DNA POLYMERASE SUBUNIT GAMMA-1"/>
    <property type="match status" value="1"/>
</dbReference>
<feature type="compositionally biased region" description="Polar residues" evidence="3">
    <location>
        <begin position="879"/>
        <end position="888"/>
    </location>
</feature>
<feature type="region of interest" description="Disordered" evidence="3">
    <location>
        <begin position="460"/>
        <end position="491"/>
    </location>
</feature>
<feature type="region of interest" description="Disordered" evidence="3">
    <location>
        <begin position="1531"/>
        <end position="1665"/>
    </location>
</feature>